<accession>A0A3N6PJP0</accession>
<evidence type="ECO:0000313" key="1">
    <source>
        <dbReference type="EMBL" id="RQH55502.1"/>
    </source>
</evidence>
<sequence length="77" mass="8813">MWRWGDGEMGRWGDGEMGRWGDGGSVGAKNLSTVLKKMYFSIHFSPKKVAPIPIHNSYILSIFMLRKMFIKHSLLRG</sequence>
<gene>
    <name evidence="1" type="ORF">D5R40_01630</name>
</gene>
<dbReference type="EMBL" id="RCBY01000005">
    <property type="protein sequence ID" value="RQH55502.1"/>
    <property type="molecule type" value="Genomic_DNA"/>
</dbReference>
<dbReference type="AlphaFoldDB" id="A0A3N6PJP0"/>
<name>A0A3N6PJP0_9CYAN</name>
<protein>
    <submittedName>
        <fullName evidence="1">Uncharacterized protein</fullName>
    </submittedName>
</protein>
<reference evidence="1 2" key="1">
    <citation type="journal article" date="2018" name="ACS Chem. Biol.">
        <title>Ketoreductase domain dysfunction expands chemodiversity: malyngamide biosynthesis in the cyanobacterium Okeania hirsuta.</title>
        <authorList>
            <person name="Moss N.A."/>
            <person name="Leao T."/>
            <person name="Rankin M."/>
            <person name="McCullough T.M."/>
            <person name="Qu P."/>
            <person name="Korobeynikov A."/>
            <person name="Smith J.L."/>
            <person name="Gerwick L."/>
            <person name="Gerwick W.H."/>
        </authorList>
    </citation>
    <scope>NUCLEOTIDE SEQUENCE [LARGE SCALE GENOMIC DNA]</scope>
    <source>
        <strain evidence="1 2">PAB10Feb10-1</strain>
    </source>
</reference>
<evidence type="ECO:0000313" key="2">
    <source>
        <dbReference type="Proteomes" id="UP000269154"/>
    </source>
</evidence>
<comment type="caution">
    <text evidence="1">The sequence shown here is derived from an EMBL/GenBank/DDBJ whole genome shotgun (WGS) entry which is preliminary data.</text>
</comment>
<keyword evidence="2" id="KW-1185">Reference proteome</keyword>
<organism evidence="1 2">
    <name type="scientific">Okeania hirsuta</name>
    <dbReference type="NCBI Taxonomy" id="1458930"/>
    <lineage>
        <taxon>Bacteria</taxon>
        <taxon>Bacillati</taxon>
        <taxon>Cyanobacteriota</taxon>
        <taxon>Cyanophyceae</taxon>
        <taxon>Oscillatoriophycideae</taxon>
        <taxon>Oscillatoriales</taxon>
        <taxon>Microcoleaceae</taxon>
        <taxon>Okeania</taxon>
    </lineage>
</organism>
<proteinExistence type="predicted"/>
<dbReference type="Proteomes" id="UP000269154">
    <property type="component" value="Unassembled WGS sequence"/>
</dbReference>